<evidence type="ECO:0000313" key="2">
    <source>
        <dbReference type="EMBL" id="RCH88067.1"/>
    </source>
</evidence>
<dbReference type="OrthoDB" id="2282358at2759"/>
<dbReference type="InterPro" id="IPR043502">
    <property type="entry name" value="DNA/RNA_pol_sf"/>
</dbReference>
<accession>A0A367JDS2</accession>
<proteinExistence type="predicted"/>
<dbReference type="STRING" id="4846.A0A367JDS2"/>
<protein>
    <recommendedName>
        <fullName evidence="1">Reverse transcriptase domain-containing protein</fullName>
    </recommendedName>
</protein>
<dbReference type="AlphaFoldDB" id="A0A367JDS2"/>
<name>A0A367JDS2_RHIST</name>
<sequence>MVEYTSYKKKLLKLRSSNLAFVGKEMAKQIYQKHSGIGLLLDQEKAYDRVLAEYLIKVLHAFHFPAPLADSIHELFLRQCSPHQCLRQGDPFSPLLFTLALELLLLSILQDPSYQGYISVNASSSQQIKCLAYADDIYAFVQD</sequence>
<dbReference type="InterPro" id="IPR000477">
    <property type="entry name" value="RT_dom"/>
</dbReference>
<dbReference type="Pfam" id="PF00078">
    <property type="entry name" value="RVT_1"/>
    <property type="match status" value="1"/>
</dbReference>
<dbReference type="Proteomes" id="UP000253551">
    <property type="component" value="Unassembled WGS sequence"/>
</dbReference>
<dbReference type="SUPFAM" id="SSF56672">
    <property type="entry name" value="DNA/RNA polymerases"/>
    <property type="match status" value="1"/>
</dbReference>
<gene>
    <name evidence="2" type="ORF">CU098_009673</name>
</gene>
<evidence type="ECO:0000259" key="1">
    <source>
        <dbReference type="PROSITE" id="PS50878"/>
    </source>
</evidence>
<comment type="caution">
    <text evidence="2">The sequence shown here is derived from an EMBL/GenBank/DDBJ whole genome shotgun (WGS) entry which is preliminary data.</text>
</comment>
<keyword evidence="3" id="KW-1185">Reference proteome</keyword>
<reference evidence="2 3" key="1">
    <citation type="journal article" date="2018" name="G3 (Bethesda)">
        <title>Phylogenetic and Phylogenomic Definition of Rhizopus Species.</title>
        <authorList>
            <person name="Gryganskyi A.P."/>
            <person name="Golan J."/>
            <person name="Dolatabadi S."/>
            <person name="Mondo S."/>
            <person name="Robb S."/>
            <person name="Idnurm A."/>
            <person name="Muszewska A."/>
            <person name="Steczkiewicz K."/>
            <person name="Masonjones S."/>
            <person name="Liao H.L."/>
            <person name="Gajdeczka M.T."/>
            <person name="Anike F."/>
            <person name="Vuek A."/>
            <person name="Anishchenko I.M."/>
            <person name="Voigt K."/>
            <person name="de Hoog G.S."/>
            <person name="Smith M.E."/>
            <person name="Heitman J."/>
            <person name="Vilgalys R."/>
            <person name="Stajich J.E."/>
        </authorList>
    </citation>
    <scope>NUCLEOTIDE SEQUENCE [LARGE SCALE GENOMIC DNA]</scope>
    <source>
        <strain evidence="2 3">LSU 92-RS-03</strain>
    </source>
</reference>
<organism evidence="2 3">
    <name type="scientific">Rhizopus stolonifer</name>
    <name type="common">Rhizopus nigricans</name>
    <dbReference type="NCBI Taxonomy" id="4846"/>
    <lineage>
        <taxon>Eukaryota</taxon>
        <taxon>Fungi</taxon>
        <taxon>Fungi incertae sedis</taxon>
        <taxon>Mucoromycota</taxon>
        <taxon>Mucoromycotina</taxon>
        <taxon>Mucoromycetes</taxon>
        <taxon>Mucorales</taxon>
        <taxon>Mucorineae</taxon>
        <taxon>Rhizopodaceae</taxon>
        <taxon>Rhizopus</taxon>
    </lineage>
</organism>
<evidence type="ECO:0000313" key="3">
    <source>
        <dbReference type="Proteomes" id="UP000253551"/>
    </source>
</evidence>
<feature type="domain" description="Reverse transcriptase" evidence="1">
    <location>
        <begin position="1"/>
        <end position="143"/>
    </location>
</feature>
<dbReference type="EMBL" id="PJQM01003594">
    <property type="protein sequence ID" value="RCH88067.1"/>
    <property type="molecule type" value="Genomic_DNA"/>
</dbReference>
<dbReference type="PROSITE" id="PS50878">
    <property type="entry name" value="RT_POL"/>
    <property type="match status" value="1"/>
</dbReference>